<protein>
    <recommendedName>
        <fullName evidence="4">Integral membrane protein</fullName>
    </recommendedName>
</protein>
<evidence type="ECO:0000313" key="3">
    <source>
        <dbReference type="Proteomes" id="UP001278571"/>
    </source>
</evidence>
<feature type="transmembrane region" description="Helical" evidence="1">
    <location>
        <begin position="31"/>
        <end position="52"/>
    </location>
</feature>
<gene>
    <name evidence="2" type="ORF">R2363_26650</name>
</gene>
<organism evidence="2 3">
    <name type="scientific">Streptomyces roseolus</name>
    <dbReference type="NCBI Taxonomy" id="67358"/>
    <lineage>
        <taxon>Bacteria</taxon>
        <taxon>Bacillati</taxon>
        <taxon>Actinomycetota</taxon>
        <taxon>Actinomycetes</taxon>
        <taxon>Kitasatosporales</taxon>
        <taxon>Streptomycetaceae</taxon>
        <taxon>Streptomyces</taxon>
    </lineage>
</organism>
<keyword evidence="1" id="KW-1133">Transmembrane helix</keyword>
<accession>A0ABU4KD86</accession>
<dbReference type="Proteomes" id="UP001278571">
    <property type="component" value="Unassembled WGS sequence"/>
</dbReference>
<evidence type="ECO:0008006" key="4">
    <source>
        <dbReference type="Google" id="ProtNLM"/>
    </source>
</evidence>
<name>A0ABU4KD86_9ACTN</name>
<comment type="caution">
    <text evidence="2">The sequence shown here is derived from an EMBL/GenBank/DDBJ whole genome shotgun (WGS) entry which is preliminary data.</text>
</comment>
<keyword evidence="1" id="KW-0812">Transmembrane</keyword>
<dbReference type="EMBL" id="JAWJZF010000459">
    <property type="protein sequence ID" value="MDX2295738.1"/>
    <property type="molecule type" value="Genomic_DNA"/>
</dbReference>
<evidence type="ECO:0000256" key="1">
    <source>
        <dbReference type="SAM" id="Phobius"/>
    </source>
</evidence>
<dbReference type="RefSeq" id="WP_319011931.1">
    <property type="nucleotide sequence ID" value="NZ_JAWJZF010000459.1"/>
</dbReference>
<evidence type="ECO:0000313" key="2">
    <source>
        <dbReference type="EMBL" id="MDX2295738.1"/>
    </source>
</evidence>
<reference evidence="2 3" key="1">
    <citation type="submission" date="2023-10" db="EMBL/GenBank/DDBJ databases">
        <authorList>
            <person name="Wang X.X."/>
        </authorList>
    </citation>
    <scope>NUCLEOTIDE SEQUENCE [LARGE SCALE GENOMIC DNA]</scope>
    <source>
        <strain evidence="2 3">NBRC 12816</strain>
    </source>
</reference>
<keyword evidence="3" id="KW-1185">Reference proteome</keyword>
<feature type="transmembrane region" description="Helical" evidence="1">
    <location>
        <begin position="64"/>
        <end position="85"/>
    </location>
</feature>
<keyword evidence="1" id="KW-0472">Membrane</keyword>
<proteinExistence type="predicted"/>
<sequence>MTTDSPSSHGTTQGTTDTIPGTALNSTNLRVLAGLGLLLVAVCTVATMAVTLTDAISDDGVGGAFVTAGFWAAGLAALAGVTALAVPRRTLVAAQYALAVAAPLLALMD</sequence>